<protein>
    <submittedName>
        <fullName evidence="2">Uncharacterized protein</fullName>
    </submittedName>
</protein>
<dbReference type="Proteomes" id="UP000192505">
    <property type="component" value="Unassembled WGS sequence"/>
</dbReference>
<evidence type="ECO:0000256" key="1">
    <source>
        <dbReference type="SAM" id="MobiDB-lite"/>
    </source>
</evidence>
<comment type="caution">
    <text evidence="2">The sequence shown here is derived from an EMBL/GenBank/DDBJ whole genome shotgun (WGS) entry which is preliminary data.</text>
</comment>
<reference evidence="2 3" key="1">
    <citation type="submission" date="2017-01" db="EMBL/GenBank/DDBJ databases">
        <title>Novel large sulfur bacteria in the metagenomes of groundwater-fed chemosynthetic microbial mats in the Lake Huron basin.</title>
        <authorList>
            <person name="Sharrar A.M."/>
            <person name="Flood B.E."/>
            <person name="Bailey J.V."/>
            <person name="Jones D.S."/>
            <person name="Biddanda B."/>
            <person name="Ruberg S.A."/>
            <person name="Marcus D.N."/>
            <person name="Dick G.J."/>
        </authorList>
    </citation>
    <scope>NUCLEOTIDE SEQUENCE [LARGE SCALE GENOMIC DNA]</scope>
    <source>
        <strain evidence="2">A7</strain>
    </source>
</reference>
<dbReference type="AlphaFoldDB" id="A0A1W9KQ79"/>
<gene>
    <name evidence="2" type="ORF">BWK72_19530</name>
</gene>
<dbReference type="EMBL" id="MTEI01000026">
    <property type="protein sequence ID" value="OQW85994.1"/>
    <property type="molecule type" value="Genomic_DNA"/>
</dbReference>
<feature type="region of interest" description="Disordered" evidence="1">
    <location>
        <begin position="1"/>
        <end position="29"/>
    </location>
</feature>
<name>A0A1W9KQ79_9BURK</name>
<organism evidence="2 3">
    <name type="scientific">Rhodoferax ferrireducens</name>
    <dbReference type="NCBI Taxonomy" id="192843"/>
    <lineage>
        <taxon>Bacteria</taxon>
        <taxon>Pseudomonadati</taxon>
        <taxon>Pseudomonadota</taxon>
        <taxon>Betaproteobacteria</taxon>
        <taxon>Burkholderiales</taxon>
        <taxon>Comamonadaceae</taxon>
        <taxon>Rhodoferax</taxon>
    </lineage>
</organism>
<proteinExistence type="predicted"/>
<accession>A0A1W9KQ79</accession>
<evidence type="ECO:0000313" key="3">
    <source>
        <dbReference type="Proteomes" id="UP000192505"/>
    </source>
</evidence>
<sequence length="126" mass="13668">MPEQADWARHQPVIHSISPHTHQSDALATENAEPSATIGWNVQQARLTNALQVIVPKSSRKSDVTLATKHVDQQGKQPFLVGSPAFSVSEFLDDDASVIAQWVGKLVLWVDHVIASARDGLNVADA</sequence>
<feature type="compositionally biased region" description="Polar residues" evidence="1">
    <location>
        <begin position="18"/>
        <end position="29"/>
    </location>
</feature>
<evidence type="ECO:0000313" key="2">
    <source>
        <dbReference type="EMBL" id="OQW85994.1"/>
    </source>
</evidence>